<feature type="domain" description="Response regulatory" evidence="3">
    <location>
        <begin position="2"/>
        <end position="118"/>
    </location>
</feature>
<gene>
    <name evidence="4" type="ORF">DK846_04000</name>
</gene>
<dbReference type="CDD" id="cd00156">
    <property type="entry name" value="REC"/>
    <property type="match status" value="1"/>
</dbReference>
<evidence type="ECO:0000313" key="5">
    <source>
        <dbReference type="Proteomes" id="UP000245657"/>
    </source>
</evidence>
<evidence type="ECO:0000256" key="1">
    <source>
        <dbReference type="ARBA" id="ARBA00022553"/>
    </source>
</evidence>
<dbReference type="Gene3D" id="3.40.50.2300">
    <property type="match status" value="1"/>
</dbReference>
<dbReference type="GeneID" id="97549699"/>
<dbReference type="InterPro" id="IPR001789">
    <property type="entry name" value="Sig_transdc_resp-reg_receiver"/>
</dbReference>
<name>A0A2V2ND26_9EURY</name>
<evidence type="ECO:0000256" key="2">
    <source>
        <dbReference type="PROSITE-ProRule" id="PRU00169"/>
    </source>
</evidence>
<dbReference type="Proteomes" id="UP000245657">
    <property type="component" value="Unassembled WGS sequence"/>
</dbReference>
<dbReference type="GO" id="GO:0000160">
    <property type="term" value="P:phosphorelay signal transduction system"/>
    <property type="evidence" value="ECO:0007669"/>
    <property type="project" value="InterPro"/>
</dbReference>
<feature type="modified residue" description="4-aspartylphosphate" evidence="2">
    <location>
        <position position="51"/>
    </location>
</feature>
<accession>A0A2V2ND26</accession>
<reference evidence="4 5" key="1">
    <citation type="submission" date="2018-05" db="EMBL/GenBank/DDBJ databases">
        <title>Draft genome of Methanospirillum lacunae Ki8-1.</title>
        <authorList>
            <person name="Dueholm M.S."/>
            <person name="Nielsen P.H."/>
            <person name="Bakmann L.F."/>
            <person name="Otzen D.E."/>
        </authorList>
    </citation>
    <scope>NUCLEOTIDE SEQUENCE [LARGE SCALE GENOMIC DNA]</scope>
    <source>
        <strain evidence="4 5">Ki8-1</strain>
    </source>
</reference>
<evidence type="ECO:0000313" key="4">
    <source>
        <dbReference type="EMBL" id="PWR74318.1"/>
    </source>
</evidence>
<sequence length="204" mass="23576">MKIVLLDDNDRLAQVYQSVLMSKGYDTEIIGDASKIVETLKTNKPDLLLLDIMMEPLSGWDVLELIKKEPDLDDILIIILTGKVMTIEEALNYGMNIDGYVMKPLERSILLSVIEEIMEISRESSSRYYKALETGMSEEEASQCRRIFRKRKVLSYLKDLLVKQEKMLSLRPVEQSDILESIEHLKKMITNQYHILNQSEMTCP</sequence>
<dbReference type="PANTHER" id="PTHR44591:SF3">
    <property type="entry name" value="RESPONSE REGULATORY DOMAIN-CONTAINING PROTEIN"/>
    <property type="match status" value="1"/>
</dbReference>
<keyword evidence="1 2" id="KW-0597">Phosphoprotein</keyword>
<dbReference type="SMART" id="SM00448">
    <property type="entry name" value="REC"/>
    <property type="match status" value="1"/>
</dbReference>
<dbReference type="AlphaFoldDB" id="A0A2V2ND26"/>
<protein>
    <recommendedName>
        <fullName evidence="3">Response regulatory domain-containing protein</fullName>
    </recommendedName>
</protein>
<dbReference type="InterPro" id="IPR050595">
    <property type="entry name" value="Bact_response_regulator"/>
</dbReference>
<keyword evidence="5" id="KW-1185">Reference proteome</keyword>
<dbReference type="SUPFAM" id="SSF52172">
    <property type="entry name" value="CheY-like"/>
    <property type="match status" value="1"/>
</dbReference>
<dbReference type="EMBL" id="QGMY01000002">
    <property type="protein sequence ID" value="PWR74318.1"/>
    <property type="molecule type" value="Genomic_DNA"/>
</dbReference>
<dbReference type="InterPro" id="IPR011006">
    <property type="entry name" value="CheY-like_superfamily"/>
</dbReference>
<proteinExistence type="predicted"/>
<dbReference type="PANTHER" id="PTHR44591">
    <property type="entry name" value="STRESS RESPONSE REGULATOR PROTEIN 1"/>
    <property type="match status" value="1"/>
</dbReference>
<organism evidence="4 5">
    <name type="scientific">Methanospirillum lacunae</name>
    <dbReference type="NCBI Taxonomy" id="668570"/>
    <lineage>
        <taxon>Archaea</taxon>
        <taxon>Methanobacteriati</taxon>
        <taxon>Methanobacteriota</taxon>
        <taxon>Stenosarchaea group</taxon>
        <taxon>Methanomicrobia</taxon>
        <taxon>Methanomicrobiales</taxon>
        <taxon>Methanospirillaceae</taxon>
        <taxon>Methanospirillum</taxon>
    </lineage>
</organism>
<evidence type="ECO:0000259" key="3">
    <source>
        <dbReference type="PROSITE" id="PS50110"/>
    </source>
</evidence>
<dbReference type="RefSeq" id="WP_109967597.1">
    <property type="nucleotide sequence ID" value="NZ_CP176093.1"/>
</dbReference>
<dbReference type="PROSITE" id="PS50110">
    <property type="entry name" value="RESPONSE_REGULATORY"/>
    <property type="match status" value="1"/>
</dbReference>
<comment type="caution">
    <text evidence="4">The sequence shown here is derived from an EMBL/GenBank/DDBJ whole genome shotgun (WGS) entry which is preliminary data.</text>
</comment>
<dbReference type="OrthoDB" id="9652at2157"/>
<dbReference type="Pfam" id="PF00072">
    <property type="entry name" value="Response_reg"/>
    <property type="match status" value="1"/>
</dbReference>